<gene>
    <name evidence="1" type="ORF">L201_005904</name>
</gene>
<keyword evidence="2" id="KW-1185">Reference proteome</keyword>
<reference evidence="1 2" key="1">
    <citation type="submission" date="2024-01" db="EMBL/GenBank/DDBJ databases">
        <title>Comparative genomics of Cryptococcus and Kwoniella reveals pathogenesis evolution and contrasting modes of karyotype evolution via chromosome fusion or intercentromeric recombination.</title>
        <authorList>
            <person name="Coelho M.A."/>
            <person name="David-Palma M."/>
            <person name="Shea T."/>
            <person name="Bowers K."/>
            <person name="McGinley-Smith S."/>
            <person name="Mohammad A.W."/>
            <person name="Gnirke A."/>
            <person name="Yurkov A.M."/>
            <person name="Nowrousian M."/>
            <person name="Sun S."/>
            <person name="Cuomo C.A."/>
            <person name="Heitman J."/>
        </authorList>
    </citation>
    <scope>NUCLEOTIDE SEQUENCE [LARGE SCALE GENOMIC DNA]</scope>
    <source>
        <strain evidence="1 2">CBS 6074</strain>
    </source>
</reference>
<sequence length="413" mass="47537">MSYLSETSLVNIAVTSSDTFEEAITILYDDILYGRYQELLRKCTTIKRLRQYVSAIRTIRTPVVRDTKPVELFAAFPNLRKIYVGKDCMQIIEYIPPSASTKGQSTFIRYSSLAIKPREVVQSLQTLMSPSRDLPLPEEWNVTEKLLRLDVSPLQPNLDLEEITHQGNVIVDTWRNGKGIFEIPIHKLLVYCAIPCEDLYERLIELRQNTKLAPSILAISVVQEDLERKEGPNIITLIENSAYLVERLMIKYTMSKISMDIHQFLQKDIRFPKDVDNTLKILEITLSLRSILPGIPLEHENLDLELGYTGPPISLASFRISLDCSPDKISQQVNGKERLVTYKPRIPPLSQITKGMLAIGGINCKYILGVYGCEDKEYRSEMLNEMFQMEMRELLKARKEPVRWRRLSPEERV</sequence>
<dbReference type="RefSeq" id="XP_066077729.1">
    <property type="nucleotide sequence ID" value="XM_066221632.1"/>
</dbReference>
<proteinExistence type="predicted"/>
<evidence type="ECO:0000313" key="1">
    <source>
        <dbReference type="EMBL" id="WWC90966.1"/>
    </source>
</evidence>
<dbReference type="Proteomes" id="UP001355207">
    <property type="component" value="Chromosome 8"/>
</dbReference>
<name>A0AAX4K099_9TREE</name>
<dbReference type="EMBL" id="CP144105">
    <property type="protein sequence ID" value="WWC90966.1"/>
    <property type="molecule type" value="Genomic_DNA"/>
</dbReference>
<evidence type="ECO:0000313" key="2">
    <source>
        <dbReference type="Proteomes" id="UP001355207"/>
    </source>
</evidence>
<protein>
    <submittedName>
        <fullName evidence="1">Uncharacterized protein</fullName>
    </submittedName>
</protein>
<organism evidence="1 2">
    <name type="scientific">Kwoniella dendrophila CBS 6074</name>
    <dbReference type="NCBI Taxonomy" id="1295534"/>
    <lineage>
        <taxon>Eukaryota</taxon>
        <taxon>Fungi</taxon>
        <taxon>Dikarya</taxon>
        <taxon>Basidiomycota</taxon>
        <taxon>Agaricomycotina</taxon>
        <taxon>Tremellomycetes</taxon>
        <taxon>Tremellales</taxon>
        <taxon>Cryptococcaceae</taxon>
        <taxon>Kwoniella</taxon>
    </lineage>
</organism>
<accession>A0AAX4K099</accession>
<dbReference type="GeneID" id="91096574"/>
<dbReference type="AlphaFoldDB" id="A0AAX4K099"/>